<dbReference type="EMBL" id="AFOC01000117">
    <property type="protein sequence ID" value="EGV50031.1"/>
    <property type="molecule type" value="Genomic_DNA"/>
</dbReference>
<dbReference type="Proteomes" id="UP000004491">
    <property type="component" value="Unassembled WGS sequence"/>
</dbReference>
<evidence type="ECO:0000313" key="1">
    <source>
        <dbReference type="EMBL" id="EGV50031.1"/>
    </source>
</evidence>
<comment type="caution">
    <text evidence="1">The sequence shown here is derived from an EMBL/GenBank/DDBJ whole genome shotgun (WGS) entry which is preliminary data.</text>
</comment>
<evidence type="ECO:0000313" key="2">
    <source>
        <dbReference type="Proteomes" id="UP000004491"/>
    </source>
</evidence>
<accession>G2DH85</accession>
<dbReference type="AlphaFoldDB" id="G2DH85"/>
<gene>
    <name evidence="1" type="ORF">Rifp1Sym_el00140</name>
</gene>
<name>G2DH85_9GAMM</name>
<keyword evidence="2" id="KW-1185">Reference proteome</keyword>
<proteinExistence type="predicted"/>
<reference evidence="1" key="1">
    <citation type="journal article" date="2011" name="ISME J.">
        <title>The endosymbionts of the deep-sea tubeworms Riftia pachyptila and Tevnia jerichonana share an identical physiology as revealed by proteogenomic analyses.</title>
        <authorList>
            <person name="Gardebrecht A."/>
            <person name="Markert S."/>
            <person name="Felbeck H."/>
            <person name="Thuermer A."/>
            <person name="Albrecht D."/>
            <person name="Wollherr A."/>
            <person name="Kabisch J."/>
            <person name="Lehmann R."/>
            <person name="Daniel R."/>
            <person name="Liesegang H."/>
            <person name="Hecker M."/>
            <person name="Sievert S.M."/>
            <person name="Schweder T."/>
        </authorList>
    </citation>
    <scope>NUCLEOTIDE SEQUENCE [LARGE SCALE GENOMIC DNA]</scope>
</reference>
<protein>
    <submittedName>
        <fullName evidence="1">Uncharacterized protein</fullName>
    </submittedName>
</protein>
<organism evidence="1 2">
    <name type="scientific">endosymbiont of Riftia pachyptila</name>
    <name type="common">vent Ph05</name>
    <dbReference type="NCBI Taxonomy" id="1048808"/>
    <lineage>
        <taxon>Bacteria</taxon>
        <taxon>Pseudomonadati</taxon>
        <taxon>Pseudomonadota</taxon>
        <taxon>Gammaproteobacteria</taxon>
        <taxon>sulfur-oxidizing symbionts</taxon>
    </lineage>
</organism>
<sequence>MRLETKETEMDLPQQLYNEAFGPGVYRTPRSRAYEEGVMSALVYRFNGERMSRPYEVGTAEADAWFAGTREGHRRWRDWQEKQAAAA</sequence>